<comment type="catalytic activity">
    <reaction evidence="5">
        <text>glycine + acetyl-CoA = (2S)-2-amino-3-oxobutanoate + CoA</text>
        <dbReference type="Rhea" id="RHEA:20736"/>
        <dbReference type="ChEBI" id="CHEBI:57287"/>
        <dbReference type="ChEBI" id="CHEBI:57288"/>
        <dbReference type="ChEBI" id="CHEBI:57305"/>
        <dbReference type="ChEBI" id="CHEBI:78948"/>
        <dbReference type="EC" id="2.3.1.29"/>
    </reaction>
</comment>
<dbReference type="EC" id="2.3.1.29" evidence="5"/>
<evidence type="ECO:0000256" key="5">
    <source>
        <dbReference type="HAMAP-Rule" id="MF_00985"/>
    </source>
</evidence>
<dbReference type="InterPro" id="IPR015424">
    <property type="entry name" value="PyrdxlP-dep_Trfase"/>
</dbReference>
<feature type="binding site" evidence="5">
    <location>
        <position position="135"/>
    </location>
    <ligand>
        <name>substrate</name>
    </ligand>
</feature>
<evidence type="ECO:0000313" key="9">
    <source>
        <dbReference type="Proteomes" id="UP001630969"/>
    </source>
</evidence>
<keyword evidence="3 5" id="KW-0663">Pyridoxal phosphate</keyword>
<organism evidence="8 9">
    <name type="scientific">Aeromonas bivalvium</name>
    <dbReference type="NCBI Taxonomy" id="440079"/>
    <lineage>
        <taxon>Bacteria</taxon>
        <taxon>Pseudomonadati</taxon>
        <taxon>Pseudomonadota</taxon>
        <taxon>Gammaproteobacteria</taxon>
        <taxon>Aeromonadales</taxon>
        <taxon>Aeromonadaceae</taxon>
        <taxon>Aeromonas</taxon>
    </lineage>
</organism>
<dbReference type="InterPro" id="IPR001917">
    <property type="entry name" value="Aminotrans_II_pyridoxalP_BS"/>
</dbReference>
<dbReference type="SUPFAM" id="SSF53383">
    <property type="entry name" value="PLP-dependent transferases"/>
    <property type="match status" value="1"/>
</dbReference>
<dbReference type="HAMAP" id="MF_00985">
    <property type="entry name" value="2am3keto_CoA_ligase"/>
    <property type="match status" value="1"/>
</dbReference>
<feature type="modified residue" description="N6-(pyridoxal phosphate)lysine" evidence="5">
    <location>
        <position position="243"/>
    </location>
</feature>
<evidence type="ECO:0000259" key="7">
    <source>
        <dbReference type="Pfam" id="PF00155"/>
    </source>
</evidence>
<comment type="pathway">
    <text evidence="5">Amino-acid degradation; L-threonine degradation via oxydo-reductase pathway; glycine from L-threonine: step 2/2.</text>
</comment>
<dbReference type="CDD" id="cd06454">
    <property type="entry name" value="KBL_like"/>
    <property type="match status" value="1"/>
</dbReference>
<comment type="subunit">
    <text evidence="5">Homodimer.</text>
</comment>
<feature type="binding site" description="in other chain" evidence="5">
    <location>
        <begin position="110"/>
        <end position="111"/>
    </location>
    <ligand>
        <name>pyridoxal 5'-phosphate</name>
        <dbReference type="ChEBI" id="CHEBI:597326"/>
        <note>ligand shared between dimeric partners</note>
    </ligand>
</feature>
<dbReference type="EMBL" id="JBGXBU010000013">
    <property type="protein sequence ID" value="MFM4894986.1"/>
    <property type="molecule type" value="Genomic_DNA"/>
</dbReference>
<comment type="similarity">
    <text evidence="1 5">Belongs to the class-II pyridoxal-phosphate-dependent aminotransferase family.</text>
</comment>
<comment type="function">
    <text evidence="5">Catalyzes the cleavage of 2-amino-3-ketobutyrate to glycine and acetyl-CoA.</text>
</comment>
<dbReference type="InterPro" id="IPR015421">
    <property type="entry name" value="PyrdxlP-dep_Trfase_major"/>
</dbReference>
<comment type="caution">
    <text evidence="8">The sequence shown here is derived from an EMBL/GenBank/DDBJ whole genome shotgun (WGS) entry which is preliminary data.</text>
</comment>
<feature type="domain" description="Aminotransferase class I/classII large" evidence="7">
    <location>
        <begin position="42"/>
        <end position="386"/>
    </location>
</feature>
<dbReference type="RefSeq" id="WP_408791905.1">
    <property type="nucleotide sequence ID" value="NZ_JBGXBU010000013.1"/>
</dbReference>
<gene>
    <name evidence="5" type="primary">kbl</name>
    <name evidence="8" type="ORF">ACEUDJ_19270</name>
</gene>
<accession>A0ABW9GUZ6</accession>
<dbReference type="Gene3D" id="3.40.640.10">
    <property type="entry name" value="Type I PLP-dependent aspartate aminotransferase-like (Major domain)"/>
    <property type="match status" value="1"/>
</dbReference>
<protein>
    <recommendedName>
        <fullName evidence="5">2-amino-3-ketobutyrate coenzyme A ligase</fullName>
        <shortName evidence="5">AKB ligase</shortName>
        <ecNumber evidence="5">2.3.1.29</ecNumber>
    </recommendedName>
    <alternativeName>
        <fullName evidence="5">Glycine acetyltransferase</fullName>
    </alternativeName>
</protein>
<keyword evidence="6" id="KW-0175">Coiled coil</keyword>
<dbReference type="Gene3D" id="3.90.1150.10">
    <property type="entry name" value="Aspartate Aminotransferase, domain 1"/>
    <property type="match status" value="1"/>
</dbReference>
<evidence type="ECO:0000256" key="2">
    <source>
        <dbReference type="ARBA" id="ARBA00022679"/>
    </source>
</evidence>
<feature type="binding site" evidence="5">
    <location>
        <begin position="273"/>
        <end position="274"/>
    </location>
    <ligand>
        <name>pyridoxal 5'-phosphate</name>
        <dbReference type="ChEBI" id="CHEBI:597326"/>
        <note>ligand shared between dimeric partners</note>
    </ligand>
</feature>
<dbReference type="InterPro" id="IPR004839">
    <property type="entry name" value="Aminotransferase_I/II_large"/>
</dbReference>
<dbReference type="GO" id="GO:0008890">
    <property type="term" value="F:glycine C-acetyltransferase activity"/>
    <property type="evidence" value="ECO:0007669"/>
    <property type="project" value="UniProtKB-EC"/>
</dbReference>
<evidence type="ECO:0000256" key="1">
    <source>
        <dbReference type="ARBA" id="ARBA00008392"/>
    </source>
</evidence>
<evidence type="ECO:0000256" key="6">
    <source>
        <dbReference type="SAM" id="Coils"/>
    </source>
</evidence>
<dbReference type="PANTHER" id="PTHR13693:SF102">
    <property type="entry name" value="2-AMINO-3-KETOBUTYRATE COENZYME A LIGASE, MITOCHONDRIAL"/>
    <property type="match status" value="1"/>
</dbReference>
<keyword evidence="9" id="KW-1185">Reference proteome</keyword>
<dbReference type="NCBIfam" id="TIGR01822">
    <property type="entry name" value="2am3keto_CoA"/>
    <property type="match status" value="1"/>
</dbReference>
<sequence>MSNGFYRHLTEQLDQVQAEGLYKQERIISSAQQASIEVGQQQVLNFCANNYLGLANHPELIAAAKAGLDSHGFGMASVRFICGTQDSHKVLEQKLSAFLGTEDTILYSSCFDANGGLFETLFGAEDAIISDALNHASIIDGVRLCKARRYRYANNDMAELEAQLKQAQADGARFKLIATDGVFSMDGVIADLKSICDLADKYDALVMVDDSHAVGFIGENGRGTHEYCDVLERVDIITGTLGKALGGASGGYTSGKKEVIDWLRQRSRPYLFSNSLAPSIVSATIKVLELLEQGHDLRARLKENSDYFRTRMSAAGFTLAGADHAIIPVMLGDAKLAAEMASRMLAEGIYVVGFSFPVVPKGQARIRTQMSAAHTREQLDRAIDAFIRIGRDLNIIQ</sequence>
<evidence type="ECO:0000313" key="8">
    <source>
        <dbReference type="EMBL" id="MFM4894986.1"/>
    </source>
</evidence>
<keyword evidence="4 5" id="KW-0012">Acyltransferase</keyword>
<feature type="binding site" description="in other chain" evidence="5">
    <location>
        <position position="184"/>
    </location>
    <ligand>
        <name>pyridoxal 5'-phosphate</name>
        <dbReference type="ChEBI" id="CHEBI:597326"/>
        <note>ligand shared between dimeric partners</note>
    </ligand>
</feature>
<dbReference type="NCBIfam" id="NF005394">
    <property type="entry name" value="PRK06939.1"/>
    <property type="match status" value="1"/>
</dbReference>
<feature type="binding site" evidence="5">
    <location>
        <position position="367"/>
    </location>
    <ligand>
        <name>substrate</name>
    </ligand>
</feature>
<dbReference type="Proteomes" id="UP001630969">
    <property type="component" value="Unassembled WGS sequence"/>
</dbReference>
<dbReference type="InterPro" id="IPR015422">
    <property type="entry name" value="PyrdxlP-dep_Trfase_small"/>
</dbReference>
<feature type="coiled-coil region" evidence="6">
    <location>
        <begin position="150"/>
        <end position="177"/>
    </location>
</feature>
<feature type="binding site" description="in other chain" evidence="5">
    <location>
        <begin position="240"/>
        <end position="243"/>
    </location>
    <ligand>
        <name>pyridoxal 5'-phosphate</name>
        <dbReference type="ChEBI" id="CHEBI:597326"/>
        <note>ligand shared between dimeric partners</note>
    </ligand>
</feature>
<evidence type="ECO:0000256" key="3">
    <source>
        <dbReference type="ARBA" id="ARBA00022898"/>
    </source>
</evidence>
<feature type="binding site" description="in other chain" evidence="5">
    <location>
        <begin position="209"/>
        <end position="212"/>
    </location>
    <ligand>
        <name>pyridoxal 5'-phosphate</name>
        <dbReference type="ChEBI" id="CHEBI:597326"/>
        <note>ligand shared between dimeric partners</note>
    </ligand>
</feature>
<reference evidence="8 9" key="1">
    <citation type="submission" date="2024-09" db="EMBL/GenBank/DDBJ databases">
        <title>Aeromonas strains Genome sequencing and assembly.</title>
        <authorList>
            <person name="Hu X."/>
            <person name="Tang B."/>
        </authorList>
    </citation>
    <scope>NUCLEOTIDE SEQUENCE [LARGE SCALE GENOMIC DNA]</scope>
    <source>
        <strain evidence="8 9">NB23SCDHY001</strain>
    </source>
</reference>
<dbReference type="InterPro" id="IPR011282">
    <property type="entry name" value="2am3keto_CoA_ligase"/>
</dbReference>
<proteinExistence type="inferred from homology"/>
<dbReference type="Pfam" id="PF00155">
    <property type="entry name" value="Aminotran_1_2"/>
    <property type="match status" value="1"/>
</dbReference>
<keyword evidence="2 5" id="KW-0808">Transferase</keyword>
<evidence type="ECO:0000256" key="4">
    <source>
        <dbReference type="ARBA" id="ARBA00023315"/>
    </source>
</evidence>
<dbReference type="GeneID" id="97222285"/>
<dbReference type="InterPro" id="IPR050087">
    <property type="entry name" value="AON_synthase_class-II"/>
</dbReference>
<dbReference type="PROSITE" id="PS00599">
    <property type="entry name" value="AA_TRANSFER_CLASS_2"/>
    <property type="match status" value="1"/>
</dbReference>
<dbReference type="PANTHER" id="PTHR13693">
    <property type="entry name" value="CLASS II AMINOTRANSFERASE/8-AMINO-7-OXONONANOATE SYNTHASE"/>
    <property type="match status" value="1"/>
</dbReference>
<comment type="cofactor">
    <cofactor evidence="5">
        <name>pyridoxal 5'-phosphate</name>
        <dbReference type="ChEBI" id="CHEBI:597326"/>
    </cofactor>
    <text evidence="5">Binds 1 pyridoxal phosphate per subunit.</text>
</comment>
<name>A0ABW9GUZ6_9GAMM</name>